<dbReference type="EMBL" id="LR746267">
    <property type="protein sequence ID" value="CAA7395152.1"/>
    <property type="molecule type" value="Genomic_DNA"/>
</dbReference>
<evidence type="ECO:0000256" key="2">
    <source>
        <dbReference type="SAM" id="Phobius"/>
    </source>
</evidence>
<gene>
    <name evidence="3" type="ORF">SI8410_04005813</name>
</gene>
<protein>
    <submittedName>
        <fullName evidence="3">Uncharacterized protein</fullName>
    </submittedName>
</protein>
<feature type="transmembrane region" description="Helical" evidence="2">
    <location>
        <begin position="125"/>
        <end position="145"/>
    </location>
</feature>
<dbReference type="PANTHER" id="PTHR33868">
    <property type="entry name" value="EXPRESSED PROTEIN"/>
    <property type="match status" value="1"/>
</dbReference>
<keyword evidence="4" id="KW-1185">Reference proteome</keyword>
<reference evidence="3" key="1">
    <citation type="submission" date="2020-02" db="EMBL/GenBank/DDBJ databases">
        <authorList>
            <person name="Scholz U."/>
            <person name="Mascher M."/>
            <person name="Fiebig A."/>
        </authorList>
    </citation>
    <scope>NUCLEOTIDE SEQUENCE</scope>
</reference>
<evidence type="ECO:0000313" key="3">
    <source>
        <dbReference type="EMBL" id="CAA7395152.1"/>
    </source>
</evidence>
<keyword evidence="2" id="KW-1133">Transmembrane helix</keyword>
<keyword evidence="2" id="KW-0472">Membrane</keyword>
<feature type="region of interest" description="Disordered" evidence="1">
    <location>
        <begin position="1"/>
        <end position="23"/>
    </location>
</feature>
<dbReference type="AlphaFoldDB" id="A0A7I8KCE0"/>
<keyword evidence="2" id="KW-0812">Transmembrane</keyword>
<evidence type="ECO:0000256" key="1">
    <source>
        <dbReference type="SAM" id="MobiDB-lite"/>
    </source>
</evidence>
<proteinExistence type="predicted"/>
<dbReference type="Proteomes" id="UP000663760">
    <property type="component" value="Chromosome 4"/>
</dbReference>
<accession>A0A7I8KCE0</accession>
<name>A0A7I8KCE0_SPIIN</name>
<evidence type="ECO:0000313" key="4">
    <source>
        <dbReference type="Proteomes" id="UP000663760"/>
    </source>
</evidence>
<sequence>MSSNQRGGGAAAPPPERKKEEEMMLPQGGLDLLENCDLPPPLKHRHLLRALRLSQTRAREAEAAAAALAESNARLASLLAGESMRLYAHRQWLRLLEAEKTTWLRRQKTNNAAAPVADPPTTGGVLLALCLGIAGLGFVMGYRFLF</sequence>
<dbReference type="OrthoDB" id="1673621at2759"/>
<feature type="compositionally biased region" description="Gly residues" evidence="1">
    <location>
        <begin position="1"/>
        <end position="10"/>
    </location>
</feature>
<organism evidence="3 4">
    <name type="scientific">Spirodela intermedia</name>
    <name type="common">Intermediate duckweed</name>
    <dbReference type="NCBI Taxonomy" id="51605"/>
    <lineage>
        <taxon>Eukaryota</taxon>
        <taxon>Viridiplantae</taxon>
        <taxon>Streptophyta</taxon>
        <taxon>Embryophyta</taxon>
        <taxon>Tracheophyta</taxon>
        <taxon>Spermatophyta</taxon>
        <taxon>Magnoliopsida</taxon>
        <taxon>Liliopsida</taxon>
        <taxon>Araceae</taxon>
        <taxon>Lemnoideae</taxon>
        <taxon>Spirodela</taxon>
    </lineage>
</organism>
<dbReference type="PANTHER" id="PTHR33868:SF10">
    <property type="entry name" value="OS08G0483100 PROTEIN"/>
    <property type="match status" value="1"/>
</dbReference>